<feature type="domain" description="Reverse transcriptase Ty1/copia-type" evidence="2">
    <location>
        <begin position="383"/>
        <end position="478"/>
    </location>
</feature>
<feature type="region of interest" description="Disordered" evidence="1">
    <location>
        <begin position="780"/>
        <end position="843"/>
    </location>
</feature>
<feature type="compositionally biased region" description="Basic and acidic residues" evidence="1">
    <location>
        <begin position="1050"/>
        <end position="1075"/>
    </location>
</feature>
<dbReference type="InterPro" id="IPR013103">
    <property type="entry name" value="RVT_2"/>
</dbReference>
<dbReference type="Pfam" id="PF13650">
    <property type="entry name" value="Asp_protease_2"/>
    <property type="match status" value="1"/>
</dbReference>
<dbReference type="EMBL" id="BKCJ010007130">
    <property type="protein sequence ID" value="GEU75684.1"/>
    <property type="molecule type" value="Genomic_DNA"/>
</dbReference>
<comment type="caution">
    <text evidence="3">The sequence shown here is derived from an EMBL/GenBank/DDBJ whole genome shotgun (WGS) entry which is preliminary data.</text>
</comment>
<evidence type="ECO:0000259" key="2">
    <source>
        <dbReference type="Pfam" id="PF07727"/>
    </source>
</evidence>
<dbReference type="Pfam" id="PF07727">
    <property type="entry name" value="RVT_2"/>
    <property type="match status" value="2"/>
</dbReference>
<organism evidence="3">
    <name type="scientific">Tanacetum cinerariifolium</name>
    <name type="common">Dalmatian daisy</name>
    <name type="synonym">Chrysanthemum cinerariifolium</name>
    <dbReference type="NCBI Taxonomy" id="118510"/>
    <lineage>
        <taxon>Eukaryota</taxon>
        <taxon>Viridiplantae</taxon>
        <taxon>Streptophyta</taxon>
        <taxon>Embryophyta</taxon>
        <taxon>Tracheophyta</taxon>
        <taxon>Spermatophyta</taxon>
        <taxon>Magnoliopsida</taxon>
        <taxon>eudicotyledons</taxon>
        <taxon>Gunneridae</taxon>
        <taxon>Pentapetalae</taxon>
        <taxon>asterids</taxon>
        <taxon>campanulids</taxon>
        <taxon>Asterales</taxon>
        <taxon>Asteraceae</taxon>
        <taxon>Asteroideae</taxon>
        <taxon>Anthemideae</taxon>
        <taxon>Anthemidinae</taxon>
        <taxon>Tanacetum</taxon>
    </lineage>
</organism>
<evidence type="ECO:0000256" key="1">
    <source>
        <dbReference type="SAM" id="MobiDB-lite"/>
    </source>
</evidence>
<dbReference type="InterPro" id="IPR021109">
    <property type="entry name" value="Peptidase_aspartic_dom_sf"/>
</dbReference>
<protein>
    <submittedName>
        <fullName evidence="3">Putative polyprotein</fullName>
    </submittedName>
</protein>
<dbReference type="SUPFAM" id="SSF50630">
    <property type="entry name" value="Acid proteases"/>
    <property type="match status" value="1"/>
</dbReference>
<feature type="domain" description="Reverse transcriptase Ty1/copia-type" evidence="2">
    <location>
        <begin position="482"/>
        <end position="576"/>
    </location>
</feature>
<feature type="compositionally biased region" description="Basic and acidic residues" evidence="1">
    <location>
        <begin position="829"/>
        <end position="843"/>
    </location>
</feature>
<dbReference type="Gene3D" id="2.40.70.10">
    <property type="entry name" value="Acid Proteases"/>
    <property type="match status" value="1"/>
</dbReference>
<dbReference type="CDD" id="cd00303">
    <property type="entry name" value="retropepsin_like"/>
    <property type="match status" value="1"/>
</dbReference>
<sequence>MLKALLSNKEKLQELANAPLNENCSAVILKKIPEKLGDPGKFLIPCGFSELKCKALADLGASINLMPLSVWKKLGLPDLIPTRMTLKLANRAIYTPDGIARDVFLPVGKFTFPADFVVVDYESDPRVPLILGRPFLRTVHALIDVHDEEMIFRNGDERLTLNMKHDTASYSNHPHKESANLINIFNIPSEDFLESDADNFYDDPFDSKGEKIKESKLLIDELDLPCDILPYSEYDSFASQDFSRDDDLPSPDNEDKVFNPGILIHETSVTIITREKKLATSYASLVFEGFDPPFYEPLVFKDVPKSMRLLLFSFENEEKVFKPGIYTSEKVHSCFLLELSHPVVQYSRKYEDSRQWILYSSLHFIFVKENQEKDKTESKTGSKVWRLVDLPYGKNAIGTKWVYRNKKDERGIVVKNKARLVAQGHRQEEWIDYNEVFALVARIEAIMIFLAFASFMGFIVYQMDVKSTFLYGTIEEEVGTIDKTLFIKKDKDDIMLVQVYVDDIIFGSTKKSLCDEFKALMHKRFQMSSMRELTFFLGLKVKQSEEGIFISQDKYVAEILKKFDFSSVKTASTPIETQKPLVKDEVAADVDVHLYRSMIRSLMYLMASRPDIMFAICAYSRDSPFDLEAYSDSDYAGANLDRKSKPGGCQFLGRRLISWQYKKQTIVATSTTEAEYVAAAHYCGQAKLYAAGRKVSTAEPKLVLLVTVTAVRVPSPQSISMADLKFVDQYNMVACLEKTEENVEFHHIVDFLSTCSINYALTNQALRNHIRGVDAQTRFETASKRSSDPSLSTGHIVRSREDRMEQETNLTNFVPPTPHDSPLSRGHTPRSDEDYSRFGDQKVAKESEKIRKEAKGKNSGMKLFKIDTSKKKTLDVNVVELVSTVGDAVNAASVISDVSTAGPSTSTAEDIFKDKMTTMTDTLMAIRRTRPRTTSVVIHDVEEEPKRATPPPTVQSQDREQRIVKEKATEQKAKDAALIEHMEDVQARIDTDALLAERLQQEEREQFTVDEQDRMLVDLIAERKREQKWINKFVPMDSEEVNDSEQQAEGSKKISRVDHDKESIKKQKLEEDDAKKEELRACLDIVPVDDIAIDVESLATKYPIVV</sequence>
<dbReference type="InterPro" id="IPR043502">
    <property type="entry name" value="DNA/RNA_pol_sf"/>
</dbReference>
<feature type="region of interest" description="Disordered" evidence="1">
    <location>
        <begin position="1040"/>
        <end position="1075"/>
    </location>
</feature>
<dbReference type="PANTHER" id="PTHR33067:SF35">
    <property type="entry name" value="ASPARTIC PEPTIDASE DDI1-TYPE DOMAIN-CONTAINING PROTEIN"/>
    <property type="match status" value="1"/>
</dbReference>
<name>A0A6L2MTS8_TANCI</name>
<evidence type="ECO:0000313" key="3">
    <source>
        <dbReference type="EMBL" id="GEU75684.1"/>
    </source>
</evidence>
<dbReference type="AlphaFoldDB" id="A0A6L2MTS8"/>
<dbReference type="PANTHER" id="PTHR33067">
    <property type="entry name" value="RNA-DIRECTED DNA POLYMERASE-RELATED"/>
    <property type="match status" value="1"/>
</dbReference>
<dbReference type="CDD" id="cd09272">
    <property type="entry name" value="RNase_HI_RT_Ty1"/>
    <property type="match status" value="1"/>
</dbReference>
<reference evidence="3" key="1">
    <citation type="journal article" date="2019" name="Sci. Rep.">
        <title>Draft genome of Tanacetum cinerariifolium, the natural source of mosquito coil.</title>
        <authorList>
            <person name="Yamashiro T."/>
            <person name="Shiraishi A."/>
            <person name="Satake H."/>
            <person name="Nakayama K."/>
        </authorList>
    </citation>
    <scope>NUCLEOTIDE SEQUENCE</scope>
</reference>
<proteinExistence type="predicted"/>
<accession>A0A6L2MTS8</accession>
<gene>
    <name evidence="3" type="ORF">Tci_047662</name>
</gene>
<dbReference type="SUPFAM" id="SSF56672">
    <property type="entry name" value="DNA/RNA polymerases"/>
    <property type="match status" value="1"/>
</dbReference>